<reference evidence="2" key="1">
    <citation type="submission" date="2020-10" db="EMBL/GenBank/DDBJ databases">
        <title>Taxonomic study of unclassified bacteria belonging to the class Ktedonobacteria.</title>
        <authorList>
            <person name="Yabe S."/>
            <person name="Wang C.M."/>
            <person name="Zheng Y."/>
            <person name="Sakai Y."/>
            <person name="Cavaletti L."/>
            <person name="Monciardini P."/>
            <person name="Donadio S."/>
        </authorList>
    </citation>
    <scope>NUCLEOTIDE SEQUENCE</scope>
    <source>
        <strain evidence="2">SOSP1-1</strain>
    </source>
</reference>
<gene>
    <name evidence="2" type="ORF">KSX_67190</name>
</gene>
<dbReference type="AlphaFoldDB" id="A0A8J3I6Z2"/>
<dbReference type="EMBL" id="BNJF01000004">
    <property type="protein sequence ID" value="GHO48556.1"/>
    <property type="molecule type" value="Genomic_DNA"/>
</dbReference>
<organism evidence="2 3">
    <name type="scientific">Ktedonospora formicarum</name>
    <dbReference type="NCBI Taxonomy" id="2778364"/>
    <lineage>
        <taxon>Bacteria</taxon>
        <taxon>Bacillati</taxon>
        <taxon>Chloroflexota</taxon>
        <taxon>Ktedonobacteria</taxon>
        <taxon>Ktedonobacterales</taxon>
        <taxon>Ktedonobacteraceae</taxon>
        <taxon>Ktedonospora</taxon>
    </lineage>
</organism>
<accession>A0A8J3I6Z2</accession>
<evidence type="ECO:0000256" key="1">
    <source>
        <dbReference type="SAM" id="MobiDB-lite"/>
    </source>
</evidence>
<evidence type="ECO:0000313" key="3">
    <source>
        <dbReference type="Proteomes" id="UP000612362"/>
    </source>
</evidence>
<keyword evidence="3" id="KW-1185">Reference proteome</keyword>
<comment type="caution">
    <text evidence="2">The sequence shown here is derived from an EMBL/GenBank/DDBJ whole genome shotgun (WGS) entry which is preliminary data.</text>
</comment>
<sequence>MKREVDLATASGDCCLDPPIFEELVTRYGHLLHQGYEANPPESAPTKKKQGKAKQSTGSGLALFVQLRRAI</sequence>
<feature type="region of interest" description="Disordered" evidence="1">
    <location>
        <begin position="36"/>
        <end position="58"/>
    </location>
</feature>
<dbReference type="RefSeq" id="WP_220197754.1">
    <property type="nucleotide sequence ID" value="NZ_BNJF01000004.1"/>
</dbReference>
<dbReference type="Proteomes" id="UP000612362">
    <property type="component" value="Unassembled WGS sequence"/>
</dbReference>
<evidence type="ECO:0000313" key="2">
    <source>
        <dbReference type="EMBL" id="GHO48556.1"/>
    </source>
</evidence>
<name>A0A8J3I6Z2_9CHLR</name>
<protein>
    <submittedName>
        <fullName evidence="2">Uncharacterized protein</fullName>
    </submittedName>
</protein>
<proteinExistence type="predicted"/>